<accession>A0AAX1UEZ8</accession>
<proteinExistence type="predicted"/>
<evidence type="ECO:0000313" key="2">
    <source>
        <dbReference type="Proteomes" id="UP000266305"/>
    </source>
</evidence>
<evidence type="ECO:0000313" key="1">
    <source>
        <dbReference type="EMBL" id="RHZ90513.1"/>
    </source>
</evidence>
<name>A0AAX1UEZ8_CERSP</name>
<dbReference type="EMBL" id="QWGP01000053">
    <property type="protein sequence ID" value="RHZ90513.1"/>
    <property type="molecule type" value="Genomic_DNA"/>
</dbReference>
<sequence length="81" mass="8777">MVEVLRARGRHRARRLEEHRALAHYLAGLSAFAFHDPKAMPDFRPAGAPPRAAEAEAAVNVADHERVRGALIGMALRASAA</sequence>
<protein>
    <submittedName>
        <fullName evidence="1">Uncharacterized protein</fullName>
    </submittedName>
</protein>
<dbReference type="Proteomes" id="UP000266305">
    <property type="component" value="Unassembled WGS sequence"/>
</dbReference>
<dbReference type="AlphaFoldDB" id="A0AAX1UEZ8"/>
<organism evidence="1 2">
    <name type="scientific">Cereibacter sphaeroides</name>
    <name type="common">Rhodobacter sphaeroides</name>
    <dbReference type="NCBI Taxonomy" id="1063"/>
    <lineage>
        <taxon>Bacteria</taxon>
        <taxon>Pseudomonadati</taxon>
        <taxon>Pseudomonadota</taxon>
        <taxon>Alphaproteobacteria</taxon>
        <taxon>Rhodobacterales</taxon>
        <taxon>Paracoccaceae</taxon>
        <taxon>Cereibacter</taxon>
    </lineage>
</organism>
<comment type="caution">
    <text evidence="1">The sequence shown here is derived from an EMBL/GenBank/DDBJ whole genome shotgun (WGS) entry which is preliminary data.</text>
</comment>
<reference evidence="1 2" key="1">
    <citation type="submission" date="2018-08" db="EMBL/GenBank/DDBJ databases">
        <title>Draft genome sequence of Rhodobacter sphaeroides FY.</title>
        <authorList>
            <person name="Rayyan A."/>
            <person name="Meyer T.E."/>
            <person name="Kyndt J.A."/>
        </authorList>
    </citation>
    <scope>NUCLEOTIDE SEQUENCE [LARGE SCALE GENOMIC DNA]</scope>
    <source>
        <strain evidence="1 2">FY</strain>
    </source>
</reference>
<gene>
    <name evidence="1" type="ORF">D1114_22865</name>
</gene>